<accession>A0A0B4WYL6</accession>
<name>A0A0B4WYL6_9HYPH</name>
<keyword evidence="2" id="KW-1185">Reference proteome</keyword>
<dbReference type="Proteomes" id="UP000031368">
    <property type="component" value="Chromosome"/>
</dbReference>
<gene>
    <name evidence="1" type="ORF">RGR602_CH01417</name>
</gene>
<dbReference type="KEGG" id="rga:RGR602_CH01417"/>
<dbReference type="RefSeq" id="WP_039844521.1">
    <property type="nucleotide sequence ID" value="NZ_CP006877.1"/>
</dbReference>
<protein>
    <submittedName>
        <fullName evidence="1">Uncharacterized protein</fullName>
    </submittedName>
</protein>
<organism evidence="1 2">
    <name type="scientific">Rhizobium gallicum bv. gallicum R602sp</name>
    <dbReference type="NCBI Taxonomy" id="1041138"/>
    <lineage>
        <taxon>Bacteria</taxon>
        <taxon>Pseudomonadati</taxon>
        <taxon>Pseudomonadota</taxon>
        <taxon>Alphaproteobacteria</taxon>
        <taxon>Hyphomicrobiales</taxon>
        <taxon>Rhizobiaceae</taxon>
        <taxon>Rhizobium/Agrobacterium group</taxon>
        <taxon>Rhizobium</taxon>
    </lineage>
</organism>
<evidence type="ECO:0000313" key="1">
    <source>
        <dbReference type="EMBL" id="AJD40774.1"/>
    </source>
</evidence>
<dbReference type="EMBL" id="CP006877">
    <property type="protein sequence ID" value="AJD40774.1"/>
    <property type="molecule type" value="Genomic_DNA"/>
</dbReference>
<dbReference type="AlphaFoldDB" id="A0A0B4WYL6"/>
<reference evidence="1 2" key="1">
    <citation type="submission" date="2013-11" db="EMBL/GenBank/DDBJ databases">
        <title>Complete genome sequence of Rhizobium gallicum bv. gallicum R602.</title>
        <authorList>
            <person name="Bustos P."/>
            <person name="Santamaria R.I."/>
            <person name="Lozano L."/>
            <person name="Acosta J.L."/>
            <person name="Ormeno-Orrillo E."/>
            <person name="Rogel M.A."/>
            <person name="Romero D."/>
            <person name="Cevallos M.A."/>
            <person name="Martinez-Romero E."/>
            <person name="Gonzalez V."/>
        </authorList>
    </citation>
    <scope>NUCLEOTIDE SEQUENCE [LARGE SCALE GENOMIC DNA]</scope>
    <source>
        <strain evidence="1 2">R602</strain>
    </source>
</reference>
<proteinExistence type="predicted"/>
<dbReference type="HOGENOM" id="CLU_2013424_0_0_5"/>
<sequence length="123" mass="13879">MKSVPPEEAADIEKEFFAPADTLAEKAMHALGSGRTIYKDNFREAWAQYIVGLLIRCPEDLELMRENWLNYVIDVPAHWELAYAETRKPGEPAALADKIKLMTSVSSKRSLDCVRWLVRAAAA</sequence>
<evidence type="ECO:0000313" key="2">
    <source>
        <dbReference type="Proteomes" id="UP000031368"/>
    </source>
</evidence>